<dbReference type="PANTHER" id="PTHR33546:SF1">
    <property type="entry name" value="LARGE, MULTIFUNCTIONAL SECRETED PROTEIN"/>
    <property type="match status" value="1"/>
</dbReference>
<comment type="caution">
    <text evidence="2">The sequence shown here is derived from an EMBL/GenBank/DDBJ whole genome shotgun (WGS) entry which is preliminary data.</text>
</comment>
<sequence>MRMLLVPRPAGKGMTGRANTAQIQGKFMSTSGVFARVVAAIGAGALAWRRMQGAQPAPAWGSAPEIPQAKPQGAIPTLKMPTARGWDKDQKPVAAPGLKVNAFAAGLDHPRWINVLPNGDVLIAEATQIAGTPRSVFHYAMQATMRRAAALGVSANRITLLRDRDGDGVAESSSAFMEGLSQPFGMALVGDTFYVGNTDGVVAFPYVAGADRITAQGRKLVSFKPDGHWTRSLLPSADGKKLYAGVGSLSNIAESGFAVEEGRAAIYELDLAGGTSRIFAGGLRNPVGIAWEPTTNVLWTVVNERDGLGDETPPDYLTSVRDGGFYGWPYCYWGKTVDDRVPQDPAMVAKAIQPDYALGGHTASLGLCWMPQGTLPGFPDGMVIGQHGSWNRSTLSGYKVVFVPFASGRPAGPARDILSGFLAPDEKVSYGRPVGVALGPDGSLLVADDVGNVIWRVTAA</sequence>
<accession>A0ABV4FBW6</accession>
<organism evidence="2 3">
    <name type="scientific">Bradyrhizobium elkanii</name>
    <dbReference type="NCBI Taxonomy" id="29448"/>
    <lineage>
        <taxon>Bacteria</taxon>
        <taxon>Pseudomonadati</taxon>
        <taxon>Pseudomonadota</taxon>
        <taxon>Alphaproteobacteria</taxon>
        <taxon>Hyphomicrobiales</taxon>
        <taxon>Nitrobacteraceae</taxon>
        <taxon>Bradyrhizobium</taxon>
    </lineage>
</organism>
<gene>
    <name evidence="2" type="ORF">ABIF29_007767</name>
</gene>
<evidence type="ECO:0000313" key="2">
    <source>
        <dbReference type="EMBL" id="MEY9320968.1"/>
    </source>
</evidence>
<protein>
    <submittedName>
        <fullName evidence="2">Glucose/arabinose dehydrogenase</fullName>
    </submittedName>
</protein>
<dbReference type="Proteomes" id="UP001565471">
    <property type="component" value="Unassembled WGS sequence"/>
</dbReference>
<dbReference type="InterPro" id="IPR054539">
    <property type="entry name" value="Beta-prop_PDH"/>
</dbReference>
<dbReference type="InterPro" id="IPR011042">
    <property type="entry name" value="6-blade_b-propeller_TolB-like"/>
</dbReference>
<evidence type="ECO:0000259" key="1">
    <source>
        <dbReference type="Pfam" id="PF22807"/>
    </source>
</evidence>
<keyword evidence="3" id="KW-1185">Reference proteome</keyword>
<name>A0ABV4FBW6_BRAEL</name>
<dbReference type="SUPFAM" id="SSF50952">
    <property type="entry name" value="Soluble quinoprotein glucose dehydrogenase"/>
    <property type="match status" value="1"/>
</dbReference>
<dbReference type="EMBL" id="JBGBZA010000002">
    <property type="protein sequence ID" value="MEY9320968.1"/>
    <property type="molecule type" value="Genomic_DNA"/>
</dbReference>
<proteinExistence type="predicted"/>
<dbReference type="Gene3D" id="2.120.10.30">
    <property type="entry name" value="TolB, C-terminal domain"/>
    <property type="match status" value="1"/>
</dbReference>
<feature type="domain" description="Pyrroloquinoline quinone-dependent pyranose dehydrogenase beta-propeller" evidence="1">
    <location>
        <begin position="349"/>
        <end position="458"/>
    </location>
</feature>
<reference evidence="2 3" key="1">
    <citation type="submission" date="2024-07" db="EMBL/GenBank/DDBJ databases">
        <title>Genomic Encyclopedia of Type Strains, Phase V (KMG-V): Genome sequencing to study the core and pangenomes of soil and plant-associated prokaryotes.</title>
        <authorList>
            <person name="Whitman W."/>
        </authorList>
    </citation>
    <scope>NUCLEOTIDE SEQUENCE [LARGE SCALE GENOMIC DNA]</scope>
    <source>
        <strain evidence="2 3">USDA 415</strain>
    </source>
</reference>
<dbReference type="InterPro" id="IPR011041">
    <property type="entry name" value="Quinoprot_gluc/sorb_DH_b-prop"/>
</dbReference>
<feature type="domain" description="Pyrroloquinoline quinone-dependent pyranose dehydrogenase beta-propeller" evidence="1">
    <location>
        <begin position="93"/>
        <end position="309"/>
    </location>
</feature>
<dbReference type="PANTHER" id="PTHR33546">
    <property type="entry name" value="LARGE, MULTIFUNCTIONAL SECRETED PROTEIN-RELATED"/>
    <property type="match status" value="1"/>
</dbReference>
<dbReference type="Pfam" id="PF22807">
    <property type="entry name" value="TrAA12"/>
    <property type="match status" value="2"/>
</dbReference>
<evidence type="ECO:0000313" key="3">
    <source>
        <dbReference type="Proteomes" id="UP001565471"/>
    </source>
</evidence>